<reference evidence="1" key="1">
    <citation type="submission" date="2022-10" db="EMBL/GenBank/DDBJ databases">
        <title>Complete Genome of Trichothecium roseum strain YXFP-22015, a Plant Pathogen Isolated from Citrus.</title>
        <authorList>
            <person name="Wang Y."/>
            <person name="Zhu L."/>
        </authorList>
    </citation>
    <scope>NUCLEOTIDE SEQUENCE</scope>
    <source>
        <strain evidence="1">YXFP-22015</strain>
    </source>
</reference>
<accession>A0ACC0UZL8</accession>
<gene>
    <name evidence="1" type="ORF">N3K66_006064</name>
</gene>
<evidence type="ECO:0000313" key="2">
    <source>
        <dbReference type="Proteomes" id="UP001163324"/>
    </source>
</evidence>
<dbReference type="Proteomes" id="UP001163324">
    <property type="component" value="Chromosome 5"/>
</dbReference>
<comment type="caution">
    <text evidence="1">The sequence shown here is derived from an EMBL/GenBank/DDBJ whole genome shotgun (WGS) entry which is preliminary data.</text>
</comment>
<organism evidence="1 2">
    <name type="scientific">Trichothecium roseum</name>
    <dbReference type="NCBI Taxonomy" id="47278"/>
    <lineage>
        <taxon>Eukaryota</taxon>
        <taxon>Fungi</taxon>
        <taxon>Dikarya</taxon>
        <taxon>Ascomycota</taxon>
        <taxon>Pezizomycotina</taxon>
        <taxon>Sordariomycetes</taxon>
        <taxon>Hypocreomycetidae</taxon>
        <taxon>Hypocreales</taxon>
        <taxon>Hypocreales incertae sedis</taxon>
        <taxon>Trichothecium</taxon>
    </lineage>
</organism>
<name>A0ACC0UZL8_9HYPO</name>
<sequence>MALSRRHSRANSGARVEAVPEPLIPAGPEVEEFANSLDDCLSPRLSPDEKRQRLLDLPRKYYEKTIAQLAKQRRTGPRHGTHDDMDMYPDELVLAATETTEHTSQLENEAQTWDLLRRVLPLRYDSKGSQEHVTPFGRLSTDNISERFFLSSSVAQERRAVLQWLQKNRSEGPNIDSMTKELQRNADRGDIIAYGWLHTRSAIKQKKRATGWSGLLERQSTSIERSHTNSNGAPLITQLDPDSMTRQAKKLEPQDEYFERAIWLGCLEHLRRGSDLGALRHWCAERTELWRAISMSAMLFPLEGEEVTVDVDPTALALWRRMCYGLAKHGGSDDYERAVYGLLSGDIISLEKVSQSWEDHLFAHYNALLRTQLDNFVLSHCPPDVATSIDQSFPSFDAIHFHGAEGKVEQRLIRSLEANPSLQAEALHPTKTLQAAFIASEMDDYLYHQGIAVSPDDPGPFLRVARTMALQKLDREGPSLERYFTAENHAGLRMVTHIYILITLLEQTNEEKTLFSTFSERQLTKEHILAAYVDFLRRAGLQELIPLYCSIFESSKRYEVLSSALILEEDESRRLTQLKLMKSAGIDVIKFVETQAQMLYERLGSNKDDRFEAKNSFQILEESPSGLCQSRILKSDFFADDESEVDPKHDHLIRSLEWLLLVSEKWHEVFAMGVLSYKYFLRHLHLNAARTLLKRVPFAAVMRQVGVDEDIDEATYESLEFWSELCEEYSSTASQAEILKVKGNARTFRQLEALVKALDSLETIGSYVVISADAPVGDREFWKEIGDETETATKNMQPLLKGWLKGPIEDGDKELQTLREAYLPETVLAYVSALQFAGTGLSRDYLLECMDLAARIVEHDSDLQPLFIEQKRIRELLSMFAAASKALAVQTTDKRSLGSNGKRMREIGWSRDIWSVKS</sequence>
<dbReference type="EMBL" id="CM047944">
    <property type="protein sequence ID" value="KAI9899603.1"/>
    <property type="molecule type" value="Genomic_DNA"/>
</dbReference>
<evidence type="ECO:0000313" key="1">
    <source>
        <dbReference type="EMBL" id="KAI9899603.1"/>
    </source>
</evidence>
<keyword evidence="2" id="KW-1185">Reference proteome</keyword>
<proteinExistence type="predicted"/>
<protein>
    <submittedName>
        <fullName evidence="1">Uncharacterized protein</fullName>
    </submittedName>
</protein>